<reference evidence="2 3" key="1">
    <citation type="journal article" date="2019" name="Commun. Biol.">
        <title>The bagworm genome reveals a unique fibroin gene that provides high tensile strength.</title>
        <authorList>
            <person name="Kono N."/>
            <person name="Nakamura H."/>
            <person name="Ohtoshi R."/>
            <person name="Tomita M."/>
            <person name="Numata K."/>
            <person name="Arakawa K."/>
        </authorList>
    </citation>
    <scope>NUCLEOTIDE SEQUENCE [LARGE SCALE GENOMIC DNA]</scope>
</reference>
<dbReference type="Proteomes" id="UP000299102">
    <property type="component" value="Unassembled WGS sequence"/>
</dbReference>
<accession>A0A4C1ZWC8</accession>
<feature type="region of interest" description="Disordered" evidence="1">
    <location>
        <begin position="17"/>
        <end position="36"/>
    </location>
</feature>
<protein>
    <submittedName>
        <fullName evidence="2">Uncharacterized protein</fullName>
    </submittedName>
</protein>
<name>A0A4C1ZWC8_EUMVA</name>
<feature type="compositionally biased region" description="Basic and acidic residues" evidence="1">
    <location>
        <begin position="22"/>
        <end position="36"/>
    </location>
</feature>
<dbReference type="EMBL" id="BGZK01002208">
    <property type="protein sequence ID" value="GBP91782.1"/>
    <property type="molecule type" value="Genomic_DNA"/>
</dbReference>
<keyword evidence="3" id="KW-1185">Reference proteome</keyword>
<evidence type="ECO:0000313" key="2">
    <source>
        <dbReference type="EMBL" id="GBP91782.1"/>
    </source>
</evidence>
<evidence type="ECO:0000256" key="1">
    <source>
        <dbReference type="SAM" id="MobiDB-lite"/>
    </source>
</evidence>
<gene>
    <name evidence="2" type="ORF">EVAR_63152_1</name>
</gene>
<proteinExistence type="predicted"/>
<evidence type="ECO:0000313" key="3">
    <source>
        <dbReference type="Proteomes" id="UP000299102"/>
    </source>
</evidence>
<organism evidence="2 3">
    <name type="scientific">Eumeta variegata</name>
    <name type="common">Bagworm moth</name>
    <name type="synonym">Eumeta japonica</name>
    <dbReference type="NCBI Taxonomy" id="151549"/>
    <lineage>
        <taxon>Eukaryota</taxon>
        <taxon>Metazoa</taxon>
        <taxon>Ecdysozoa</taxon>
        <taxon>Arthropoda</taxon>
        <taxon>Hexapoda</taxon>
        <taxon>Insecta</taxon>
        <taxon>Pterygota</taxon>
        <taxon>Neoptera</taxon>
        <taxon>Endopterygota</taxon>
        <taxon>Lepidoptera</taxon>
        <taxon>Glossata</taxon>
        <taxon>Ditrysia</taxon>
        <taxon>Tineoidea</taxon>
        <taxon>Psychidae</taxon>
        <taxon>Oiketicinae</taxon>
        <taxon>Eumeta</taxon>
    </lineage>
</organism>
<sequence length="125" mass="14304">MLMCFEANISNCSYSKGGPVSRELESRSKSESELKAGPKLEIEARTISESWFTVINIKDERIYSMPTLAKRQAQRFQVGPTAYIKIDNRDPIANEIVPKLFHNRLGETNPKIWRDCAKLSQQRSN</sequence>
<dbReference type="AlphaFoldDB" id="A0A4C1ZWC8"/>
<comment type="caution">
    <text evidence="2">The sequence shown here is derived from an EMBL/GenBank/DDBJ whole genome shotgun (WGS) entry which is preliminary data.</text>
</comment>